<name>A0ABQ5H9P2_9ASTR</name>
<organism evidence="2 3">
    <name type="scientific">Tanacetum coccineum</name>
    <dbReference type="NCBI Taxonomy" id="301880"/>
    <lineage>
        <taxon>Eukaryota</taxon>
        <taxon>Viridiplantae</taxon>
        <taxon>Streptophyta</taxon>
        <taxon>Embryophyta</taxon>
        <taxon>Tracheophyta</taxon>
        <taxon>Spermatophyta</taxon>
        <taxon>Magnoliopsida</taxon>
        <taxon>eudicotyledons</taxon>
        <taxon>Gunneridae</taxon>
        <taxon>Pentapetalae</taxon>
        <taxon>asterids</taxon>
        <taxon>campanulids</taxon>
        <taxon>Asterales</taxon>
        <taxon>Asteraceae</taxon>
        <taxon>Asteroideae</taxon>
        <taxon>Anthemideae</taxon>
        <taxon>Anthemidinae</taxon>
        <taxon>Tanacetum</taxon>
    </lineage>
</organism>
<dbReference type="EMBL" id="BQNB010019372">
    <property type="protein sequence ID" value="GJT84591.1"/>
    <property type="molecule type" value="Genomic_DNA"/>
</dbReference>
<proteinExistence type="predicted"/>
<reference evidence="2" key="1">
    <citation type="journal article" date="2022" name="Int. J. Mol. Sci.">
        <title>Draft Genome of Tanacetum Coccineum: Genomic Comparison of Closely Related Tanacetum-Family Plants.</title>
        <authorList>
            <person name="Yamashiro T."/>
            <person name="Shiraishi A."/>
            <person name="Nakayama K."/>
            <person name="Satake H."/>
        </authorList>
    </citation>
    <scope>NUCLEOTIDE SEQUENCE</scope>
</reference>
<sequence>MIGEMNVKWGIMLPKSELNTGRTSQQGVSTWTSWSNGGDGQPQSHSNYICSIYKDILSRKVKIEDKGPSANLI</sequence>
<reference evidence="2" key="2">
    <citation type="submission" date="2022-01" db="EMBL/GenBank/DDBJ databases">
        <authorList>
            <person name="Yamashiro T."/>
            <person name="Shiraishi A."/>
            <person name="Satake H."/>
            <person name="Nakayama K."/>
        </authorList>
    </citation>
    <scope>NUCLEOTIDE SEQUENCE</scope>
</reference>
<keyword evidence="3" id="KW-1185">Reference proteome</keyword>
<evidence type="ECO:0000313" key="2">
    <source>
        <dbReference type="EMBL" id="GJT84591.1"/>
    </source>
</evidence>
<gene>
    <name evidence="2" type="ORF">Tco_1066308</name>
</gene>
<comment type="caution">
    <text evidence="2">The sequence shown here is derived from an EMBL/GenBank/DDBJ whole genome shotgun (WGS) entry which is preliminary data.</text>
</comment>
<evidence type="ECO:0000313" key="3">
    <source>
        <dbReference type="Proteomes" id="UP001151760"/>
    </source>
</evidence>
<evidence type="ECO:0000256" key="1">
    <source>
        <dbReference type="SAM" id="MobiDB-lite"/>
    </source>
</evidence>
<feature type="region of interest" description="Disordered" evidence="1">
    <location>
        <begin position="19"/>
        <end position="42"/>
    </location>
</feature>
<dbReference type="Proteomes" id="UP001151760">
    <property type="component" value="Unassembled WGS sequence"/>
</dbReference>
<protein>
    <submittedName>
        <fullName evidence="2">Uncharacterized protein</fullName>
    </submittedName>
</protein>
<accession>A0ABQ5H9P2</accession>